<gene>
    <name evidence="2" type="ORF">FD35_GL000952</name>
</gene>
<feature type="transmembrane region" description="Helical" evidence="1">
    <location>
        <begin position="36"/>
        <end position="61"/>
    </location>
</feature>
<feature type="transmembrane region" description="Helical" evidence="1">
    <location>
        <begin position="137"/>
        <end position="155"/>
    </location>
</feature>
<feature type="transmembrane region" description="Helical" evidence="1">
    <location>
        <begin position="105"/>
        <end position="125"/>
    </location>
</feature>
<reference evidence="2 3" key="1">
    <citation type="journal article" date="2015" name="Genome Announc.">
        <title>Expanding the biotechnology potential of lactobacilli through comparative genomics of 213 strains and associated genera.</title>
        <authorList>
            <person name="Sun Z."/>
            <person name="Harris H.M."/>
            <person name="McCann A."/>
            <person name="Guo C."/>
            <person name="Argimon S."/>
            <person name="Zhang W."/>
            <person name="Yang X."/>
            <person name="Jeffery I.B."/>
            <person name="Cooney J.C."/>
            <person name="Kagawa T.F."/>
            <person name="Liu W."/>
            <person name="Song Y."/>
            <person name="Salvetti E."/>
            <person name="Wrobel A."/>
            <person name="Rasinkangas P."/>
            <person name="Parkhill J."/>
            <person name="Rea M.C."/>
            <person name="O'Sullivan O."/>
            <person name="Ritari J."/>
            <person name="Douillard F.P."/>
            <person name="Paul Ross R."/>
            <person name="Yang R."/>
            <person name="Briner A.E."/>
            <person name="Felis G.E."/>
            <person name="de Vos W.M."/>
            <person name="Barrangou R."/>
            <person name="Klaenhammer T.R."/>
            <person name="Caufield P.W."/>
            <person name="Cui Y."/>
            <person name="Zhang H."/>
            <person name="O'Toole P.W."/>
        </authorList>
    </citation>
    <scope>NUCLEOTIDE SEQUENCE [LARGE SCALE GENOMIC DNA]</scope>
    <source>
        <strain evidence="2 3">DSM 15814</strain>
    </source>
</reference>
<dbReference type="PATRIC" id="fig|1114972.6.peg.963"/>
<accession>A0A0R1RHI6</accession>
<keyword evidence="1" id="KW-0812">Transmembrane</keyword>
<dbReference type="Proteomes" id="UP000051999">
    <property type="component" value="Unassembled WGS sequence"/>
</dbReference>
<name>A0A0R1RHI6_9LACO</name>
<dbReference type="STRING" id="1114972.FD35_GL000952"/>
<keyword evidence="1" id="KW-1133">Transmembrane helix</keyword>
<comment type="caution">
    <text evidence="2">The sequence shown here is derived from an EMBL/GenBank/DDBJ whole genome shotgun (WGS) entry which is preliminary data.</text>
</comment>
<organism evidence="2 3">
    <name type="scientific">Furfurilactobacillus rossiae DSM 15814</name>
    <dbReference type="NCBI Taxonomy" id="1114972"/>
    <lineage>
        <taxon>Bacteria</taxon>
        <taxon>Bacillati</taxon>
        <taxon>Bacillota</taxon>
        <taxon>Bacilli</taxon>
        <taxon>Lactobacillales</taxon>
        <taxon>Lactobacillaceae</taxon>
        <taxon>Furfurilactobacillus</taxon>
    </lineage>
</organism>
<evidence type="ECO:0000313" key="2">
    <source>
        <dbReference type="EMBL" id="KRL53701.1"/>
    </source>
</evidence>
<keyword evidence="1" id="KW-0472">Membrane</keyword>
<dbReference type="EMBL" id="AZFF01000016">
    <property type="protein sequence ID" value="KRL53701.1"/>
    <property type="molecule type" value="Genomic_DNA"/>
</dbReference>
<feature type="transmembrane region" description="Helical" evidence="1">
    <location>
        <begin position="6"/>
        <end position="29"/>
    </location>
</feature>
<dbReference type="AlphaFoldDB" id="A0A0R1RHI6"/>
<protein>
    <submittedName>
        <fullName evidence="2">Cadmium binding protein</fullName>
    </submittedName>
</protein>
<proteinExistence type="predicted"/>
<feature type="transmembrane region" description="Helical" evidence="1">
    <location>
        <begin position="67"/>
        <end position="85"/>
    </location>
</feature>
<sequence length="156" mass="17517">MFQAILTGATVYISTRIDYLVILMIIFGLTRRSDKWLVYFGNLLGTTMLVSVSLILALILGFVLNEWVLGLLGLILVLIGFKQLFFGDNDDDHAIENRMKKKASVIINVDIVTIATCGPDNIGIYFPIFTHTQPNEIVIILLTFLVMLTVFWLAGY</sequence>
<dbReference type="eggNOG" id="COG4300">
    <property type="taxonomic scope" value="Bacteria"/>
</dbReference>
<evidence type="ECO:0000256" key="1">
    <source>
        <dbReference type="SAM" id="Phobius"/>
    </source>
</evidence>
<evidence type="ECO:0000313" key="3">
    <source>
        <dbReference type="Proteomes" id="UP000051999"/>
    </source>
</evidence>
<keyword evidence="3" id="KW-1185">Reference proteome</keyword>
<dbReference type="Pfam" id="PF03596">
    <property type="entry name" value="Cad"/>
    <property type="match status" value="1"/>
</dbReference>
<dbReference type="InterPro" id="IPR004676">
    <property type="entry name" value="Cd-R_transporter"/>
</dbReference>